<evidence type="ECO:0000313" key="4">
    <source>
        <dbReference type="RefSeq" id="XP_026289231.2"/>
    </source>
</evidence>
<keyword evidence="3" id="KW-1185">Reference proteome</keyword>
<feature type="region of interest" description="Disordered" evidence="1">
    <location>
        <begin position="222"/>
        <end position="341"/>
    </location>
</feature>
<protein>
    <submittedName>
        <fullName evidence="4">Uncharacterized protein LOC113214158 isoform X1</fullName>
    </submittedName>
</protein>
<accession>A0A6J1TEF0</accession>
<sequence>MAKPKLMEVHDEEGEGQASPDQASPSNADTTVQVENTEAVAAPHPEHPEQEDPPPAYCHVFPEGTIPASPVSTLNGLFGPHLTLTPGALPAVLSSARCSPPRSLSLSQPGPPTGRGQLSRPHSSVFVVAPSSAPVTPVSHYPGFAVASNSAPQTPESMSAPFTSTMTPMAYFPGFAVAQQSPTDCSSSSSLLSSTSEAQVFVVPSSLLSSFPHALFQAASAAPPAAQAPAPEAHPRAHPSPDEVGGSQEPEQCAPAGEDCGASDCTRSTDGESTREFDPSGARAGATGGDEPLAGAGDGGSAAPERRASTPSSEPEPYPSSAASTTYATAQARAARTPTPGHMQIYPVSKKIVRSYTMYSTLNTWQRRVLVISIVWGILIFVSGALGIYFIAFQPIDSGEAASCGRGVDSRSCNQKRRCFCAYRVLAASNLPRAVFRCALDRGPATGRQNGERMGGRGRCALDHSLSISASYLRQSQGPEAPHGPRAPRLQAASHSAYRRRSWN</sequence>
<name>A0A6J1TEF0_FRAOC</name>
<dbReference type="AlphaFoldDB" id="A0A6J1TEF0"/>
<keyword evidence="2" id="KW-1133">Transmembrane helix</keyword>
<feature type="transmembrane region" description="Helical" evidence="2">
    <location>
        <begin position="369"/>
        <end position="392"/>
    </location>
</feature>
<dbReference type="RefSeq" id="XP_026289231.2">
    <property type="nucleotide sequence ID" value="XM_026433446.2"/>
</dbReference>
<gene>
    <name evidence="4" type="primary">LOC113214158</name>
</gene>
<keyword evidence="2" id="KW-0812">Transmembrane</keyword>
<evidence type="ECO:0000256" key="1">
    <source>
        <dbReference type="SAM" id="MobiDB-lite"/>
    </source>
</evidence>
<proteinExistence type="predicted"/>
<organism evidence="3 4">
    <name type="scientific">Frankliniella occidentalis</name>
    <name type="common">Western flower thrips</name>
    <name type="synonym">Euthrips occidentalis</name>
    <dbReference type="NCBI Taxonomy" id="133901"/>
    <lineage>
        <taxon>Eukaryota</taxon>
        <taxon>Metazoa</taxon>
        <taxon>Ecdysozoa</taxon>
        <taxon>Arthropoda</taxon>
        <taxon>Hexapoda</taxon>
        <taxon>Insecta</taxon>
        <taxon>Pterygota</taxon>
        <taxon>Neoptera</taxon>
        <taxon>Paraneoptera</taxon>
        <taxon>Thysanoptera</taxon>
        <taxon>Terebrantia</taxon>
        <taxon>Thripoidea</taxon>
        <taxon>Thripidae</taxon>
        <taxon>Frankliniella</taxon>
    </lineage>
</organism>
<feature type="compositionally biased region" description="Low complexity" evidence="1">
    <location>
        <begin position="222"/>
        <end position="231"/>
    </location>
</feature>
<feature type="compositionally biased region" description="Basic and acidic residues" evidence="1">
    <location>
        <begin position="267"/>
        <end position="278"/>
    </location>
</feature>
<keyword evidence="2" id="KW-0472">Membrane</keyword>
<feature type="region of interest" description="Disordered" evidence="1">
    <location>
        <begin position="1"/>
        <end position="53"/>
    </location>
</feature>
<dbReference type="GeneID" id="113214158"/>
<dbReference type="Proteomes" id="UP000504606">
    <property type="component" value="Unplaced"/>
</dbReference>
<feature type="region of interest" description="Disordered" evidence="1">
    <location>
        <begin position="95"/>
        <end position="122"/>
    </location>
</feature>
<dbReference type="KEGG" id="foc:113214158"/>
<reference evidence="4" key="1">
    <citation type="submission" date="2025-08" db="UniProtKB">
        <authorList>
            <consortium name="RefSeq"/>
        </authorList>
    </citation>
    <scope>IDENTIFICATION</scope>
    <source>
        <tissue evidence="4">Whole organism</tissue>
    </source>
</reference>
<evidence type="ECO:0000313" key="3">
    <source>
        <dbReference type="Proteomes" id="UP000504606"/>
    </source>
</evidence>
<evidence type="ECO:0000256" key="2">
    <source>
        <dbReference type="SAM" id="Phobius"/>
    </source>
</evidence>
<feature type="compositionally biased region" description="Polar residues" evidence="1">
    <location>
        <begin position="19"/>
        <end position="36"/>
    </location>
</feature>
<feature type="region of interest" description="Disordered" evidence="1">
    <location>
        <begin position="475"/>
        <end position="504"/>
    </location>
</feature>
<feature type="compositionally biased region" description="Low complexity" evidence="1">
    <location>
        <begin position="309"/>
        <end position="340"/>
    </location>
</feature>